<dbReference type="EMBL" id="CAJGYM010000018">
    <property type="protein sequence ID" value="CAD6190863.1"/>
    <property type="molecule type" value="Genomic_DNA"/>
</dbReference>
<evidence type="ECO:0000313" key="2">
    <source>
        <dbReference type="Proteomes" id="UP000835052"/>
    </source>
</evidence>
<gene>
    <name evidence="1" type="ORF">CAUJ_LOCUS6782</name>
</gene>
<sequence length="112" mass="12807">MDAEWTALLVETVRRSDLDWLEVQVFPWQDAIPVQNGTRDEHFHGYSCGSRLVFREGGCTQVGEVFRRTSVLNKQQICRLEMSELAGAASLRGSCRFLLSFLLPVYSICRHN</sequence>
<name>A0A8S1H6F6_9PELO</name>
<dbReference type="Proteomes" id="UP000835052">
    <property type="component" value="Unassembled WGS sequence"/>
</dbReference>
<organism evidence="1 2">
    <name type="scientific">Caenorhabditis auriculariae</name>
    <dbReference type="NCBI Taxonomy" id="2777116"/>
    <lineage>
        <taxon>Eukaryota</taxon>
        <taxon>Metazoa</taxon>
        <taxon>Ecdysozoa</taxon>
        <taxon>Nematoda</taxon>
        <taxon>Chromadorea</taxon>
        <taxon>Rhabditida</taxon>
        <taxon>Rhabditina</taxon>
        <taxon>Rhabditomorpha</taxon>
        <taxon>Rhabditoidea</taxon>
        <taxon>Rhabditidae</taxon>
        <taxon>Peloderinae</taxon>
        <taxon>Caenorhabditis</taxon>
    </lineage>
</organism>
<comment type="caution">
    <text evidence="1">The sequence shown here is derived from an EMBL/GenBank/DDBJ whole genome shotgun (WGS) entry which is preliminary data.</text>
</comment>
<keyword evidence="2" id="KW-1185">Reference proteome</keyword>
<accession>A0A8S1H6F6</accession>
<dbReference type="AlphaFoldDB" id="A0A8S1H6F6"/>
<protein>
    <submittedName>
        <fullName evidence="1">Uncharacterized protein</fullName>
    </submittedName>
</protein>
<evidence type="ECO:0000313" key="1">
    <source>
        <dbReference type="EMBL" id="CAD6190863.1"/>
    </source>
</evidence>
<reference evidence="1" key="1">
    <citation type="submission" date="2020-10" db="EMBL/GenBank/DDBJ databases">
        <authorList>
            <person name="Kikuchi T."/>
        </authorList>
    </citation>
    <scope>NUCLEOTIDE SEQUENCE</scope>
    <source>
        <strain evidence="1">NKZ352</strain>
    </source>
</reference>
<proteinExistence type="predicted"/>